<organism evidence="2 3">
    <name type="scientific">Molossus molossus</name>
    <name type="common">Pallas' mastiff bat</name>
    <name type="synonym">Vespertilio molossus</name>
    <dbReference type="NCBI Taxonomy" id="27622"/>
    <lineage>
        <taxon>Eukaryota</taxon>
        <taxon>Metazoa</taxon>
        <taxon>Chordata</taxon>
        <taxon>Craniata</taxon>
        <taxon>Vertebrata</taxon>
        <taxon>Euteleostomi</taxon>
        <taxon>Mammalia</taxon>
        <taxon>Eutheria</taxon>
        <taxon>Laurasiatheria</taxon>
        <taxon>Chiroptera</taxon>
        <taxon>Yangochiroptera</taxon>
        <taxon>Molossidae</taxon>
        <taxon>Molossus</taxon>
    </lineage>
</organism>
<feature type="region of interest" description="Disordered" evidence="1">
    <location>
        <begin position="41"/>
        <end position="75"/>
    </location>
</feature>
<gene>
    <name evidence="2" type="ORF">HJG59_010101</name>
</gene>
<comment type="caution">
    <text evidence="2">The sequence shown here is derived from an EMBL/GenBank/DDBJ whole genome shotgun (WGS) entry which is preliminary data.</text>
</comment>
<sequence>MEKQDIAHLWALSIAHRRIWIAEHTCRPGVGRPAVDVWHREPEGLREGTHRRKTVGTQQYPALEPRSQQGRETERCHLPQAVPLRHLHPSRSSGETVANGNKGVLCKTFCFQLNTYCFLSCPSSSPHP</sequence>
<keyword evidence="3" id="KW-1185">Reference proteome</keyword>
<protein>
    <submittedName>
        <fullName evidence="2">Uncharacterized protein</fullName>
    </submittedName>
</protein>
<evidence type="ECO:0000256" key="1">
    <source>
        <dbReference type="SAM" id="MobiDB-lite"/>
    </source>
</evidence>
<name>A0A7J8BNH1_MOLMO</name>
<evidence type="ECO:0000313" key="3">
    <source>
        <dbReference type="Proteomes" id="UP000550707"/>
    </source>
</evidence>
<dbReference type="AlphaFoldDB" id="A0A7J8BNH1"/>
<proteinExistence type="predicted"/>
<accession>A0A7J8BNH1</accession>
<reference evidence="2 3" key="1">
    <citation type="journal article" date="2020" name="Nature">
        <title>Six reference-quality genomes reveal evolution of bat adaptations.</title>
        <authorList>
            <person name="Jebb D."/>
            <person name="Huang Z."/>
            <person name="Pippel M."/>
            <person name="Hughes G.M."/>
            <person name="Lavrichenko K."/>
            <person name="Devanna P."/>
            <person name="Winkler S."/>
            <person name="Jermiin L.S."/>
            <person name="Skirmuntt E.C."/>
            <person name="Katzourakis A."/>
            <person name="Burkitt-Gray L."/>
            <person name="Ray D.A."/>
            <person name="Sullivan K.A.M."/>
            <person name="Roscito J.G."/>
            <person name="Kirilenko B.M."/>
            <person name="Davalos L.M."/>
            <person name="Corthals A.P."/>
            <person name="Power M.L."/>
            <person name="Jones G."/>
            <person name="Ransome R.D."/>
            <person name="Dechmann D.K.N."/>
            <person name="Locatelli A.G."/>
            <person name="Puechmaille S.J."/>
            <person name="Fedrigo O."/>
            <person name="Jarvis E.D."/>
            <person name="Hiller M."/>
            <person name="Vernes S.C."/>
            <person name="Myers E.W."/>
            <person name="Teeling E.C."/>
        </authorList>
    </citation>
    <scope>NUCLEOTIDE SEQUENCE [LARGE SCALE GENOMIC DNA]</scope>
    <source>
        <strain evidence="2">MMolMol1</strain>
        <tissue evidence="2">Muscle</tissue>
    </source>
</reference>
<dbReference type="Proteomes" id="UP000550707">
    <property type="component" value="Unassembled WGS sequence"/>
</dbReference>
<dbReference type="InParanoid" id="A0A7J8BNH1"/>
<feature type="compositionally biased region" description="Polar residues" evidence="1">
    <location>
        <begin position="55"/>
        <end position="68"/>
    </location>
</feature>
<dbReference type="EMBL" id="JACASF010000023">
    <property type="protein sequence ID" value="KAF6399830.1"/>
    <property type="molecule type" value="Genomic_DNA"/>
</dbReference>
<evidence type="ECO:0000313" key="2">
    <source>
        <dbReference type="EMBL" id="KAF6399830.1"/>
    </source>
</evidence>